<feature type="transmembrane region" description="Helical" evidence="1">
    <location>
        <begin position="157"/>
        <end position="177"/>
    </location>
</feature>
<keyword evidence="3" id="KW-1185">Reference proteome</keyword>
<sequence>MAEKRSTAWRVNEIVIASVIAVACSLVFALWNLGVYPVTQTLLAATAPQLLPLIGGGWLIAGTLGAYLIRKPGAALYCELLAALISVFIGPGSFGLPILISGLIQGAAAELVFAIFLYRAWNLPVMLLAGAVSGFAMGLNEVIIYYAGQFSAVNQVIYVASGALSGLVIAGLLMWLLGRALEATGVLDSLASGRSRRGSSAR</sequence>
<accession>A0ABP9BYB8</accession>
<dbReference type="EMBL" id="BAABKP010000007">
    <property type="protein sequence ID" value="GAA4800713.1"/>
    <property type="molecule type" value="Genomic_DNA"/>
</dbReference>
<comment type="caution">
    <text evidence="2">The sequence shown here is derived from an EMBL/GenBank/DDBJ whole genome shotgun (WGS) entry which is preliminary data.</text>
</comment>
<dbReference type="InterPro" id="IPR017195">
    <property type="entry name" value="ABC_thiamin-permease_prd"/>
</dbReference>
<dbReference type="Pfam" id="PF09819">
    <property type="entry name" value="ABC_cobalt"/>
    <property type="match status" value="1"/>
</dbReference>
<protein>
    <submittedName>
        <fullName evidence="2">ECF transporter S component</fullName>
    </submittedName>
</protein>
<feature type="transmembrane region" description="Helical" evidence="1">
    <location>
        <begin position="12"/>
        <end position="31"/>
    </location>
</feature>
<evidence type="ECO:0000256" key="1">
    <source>
        <dbReference type="SAM" id="Phobius"/>
    </source>
</evidence>
<keyword evidence="1" id="KW-1133">Transmembrane helix</keyword>
<reference evidence="3" key="1">
    <citation type="journal article" date="2019" name="Int. J. Syst. Evol. Microbiol.">
        <title>The Global Catalogue of Microorganisms (GCM) 10K type strain sequencing project: providing services to taxonomists for standard genome sequencing and annotation.</title>
        <authorList>
            <consortium name="The Broad Institute Genomics Platform"/>
            <consortium name="The Broad Institute Genome Sequencing Center for Infectious Disease"/>
            <person name="Wu L."/>
            <person name="Ma J."/>
        </authorList>
    </citation>
    <scope>NUCLEOTIDE SEQUENCE [LARGE SCALE GENOMIC DNA]</scope>
    <source>
        <strain evidence="3">JCM 18541</strain>
    </source>
</reference>
<dbReference type="PROSITE" id="PS51257">
    <property type="entry name" value="PROKAR_LIPOPROTEIN"/>
    <property type="match status" value="1"/>
</dbReference>
<gene>
    <name evidence="2" type="ORF">GCM10023352_21020</name>
</gene>
<evidence type="ECO:0000313" key="3">
    <source>
        <dbReference type="Proteomes" id="UP001500187"/>
    </source>
</evidence>
<keyword evidence="1" id="KW-0812">Transmembrane</keyword>
<dbReference type="Proteomes" id="UP001500187">
    <property type="component" value="Unassembled WGS sequence"/>
</dbReference>
<feature type="transmembrane region" description="Helical" evidence="1">
    <location>
        <begin position="51"/>
        <end position="69"/>
    </location>
</feature>
<name>A0ABP9BYB8_9MICC</name>
<keyword evidence="1" id="KW-0472">Membrane</keyword>
<proteinExistence type="predicted"/>
<organism evidence="2 3">
    <name type="scientific">Rothia endophytica</name>
    <dbReference type="NCBI Taxonomy" id="1324766"/>
    <lineage>
        <taxon>Bacteria</taxon>
        <taxon>Bacillati</taxon>
        <taxon>Actinomycetota</taxon>
        <taxon>Actinomycetes</taxon>
        <taxon>Micrococcales</taxon>
        <taxon>Micrococcaceae</taxon>
        <taxon>Rothia</taxon>
    </lineage>
</organism>
<dbReference type="PIRSF" id="PIRSF037394">
    <property type="entry name" value="ABC_thiamine-permease_YkoE_prd"/>
    <property type="match status" value="1"/>
</dbReference>
<evidence type="ECO:0000313" key="2">
    <source>
        <dbReference type="EMBL" id="GAA4800713.1"/>
    </source>
</evidence>
<dbReference type="RefSeq" id="WP_251380587.1">
    <property type="nucleotide sequence ID" value="NZ_BAABKP010000007.1"/>
</dbReference>
<feature type="transmembrane region" description="Helical" evidence="1">
    <location>
        <begin position="125"/>
        <end position="145"/>
    </location>
</feature>